<dbReference type="RefSeq" id="WP_186943213.1">
    <property type="nucleotide sequence ID" value="NZ_JACOGA010000016.1"/>
</dbReference>
<evidence type="ECO:0000313" key="3">
    <source>
        <dbReference type="EMBL" id="MBC3875243.1"/>
    </source>
</evidence>
<gene>
    <name evidence="3" type="ORF">H8K55_16770</name>
</gene>
<proteinExistence type="predicted"/>
<name>A0ABR6YFB9_9BURK</name>
<keyword evidence="2" id="KW-0812">Transmembrane</keyword>
<reference evidence="3 4" key="1">
    <citation type="submission" date="2020-08" db="EMBL/GenBank/DDBJ databases">
        <title>Novel species isolated from subtropical streams in China.</title>
        <authorList>
            <person name="Lu H."/>
        </authorList>
    </citation>
    <scope>NUCLEOTIDE SEQUENCE [LARGE SCALE GENOMIC DNA]</scope>
    <source>
        <strain evidence="3 4">LX15W</strain>
    </source>
</reference>
<feature type="transmembrane region" description="Helical" evidence="2">
    <location>
        <begin position="6"/>
        <end position="24"/>
    </location>
</feature>
<evidence type="ECO:0008006" key="5">
    <source>
        <dbReference type="Google" id="ProtNLM"/>
    </source>
</evidence>
<dbReference type="EMBL" id="JACOGA010000016">
    <property type="protein sequence ID" value="MBC3875243.1"/>
    <property type="molecule type" value="Genomic_DNA"/>
</dbReference>
<evidence type="ECO:0000313" key="4">
    <source>
        <dbReference type="Proteomes" id="UP000624279"/>
    </source>
</evidence>
<sequence length="261" mass="28890">MKKKSVVALGMVGLLTTVGLYMLMKNDDSQHKLTEHNASSSEADSSTNRVSNAKHARLEQTHGAGVHASPFELGNASAQIGEQVADANKAAPKNMLELPEPEVVSPAEAARRKKLEQLGYMLPPDYYTKDLKVLRKMAKTGDAFAMMHMGEKYYFELQGQPSHPEFDKNMDYAKAAKTAFQDALVAGNIRSAGIIAELYYQEKNPLEAYTWHLVSDQLGDDISADWFRRTDMAKNTSADLKQAAAERAAQILNELKLKKKV</sequence>
<keyword evidence="2" id="KW-0472">Membrane</keyword>
<organism evidence="3 4">
    <name type="scientific">Undibacterium flavidum</name>
    <dbReference type="NCBI Taxonomy" id="2762297"/>
    <lineage>
        <taxon>Bacteria</taxon>
        <taxon>Pseudomonadati</taxon>
        <taxon>Pseudomonadota</taxon>
        <taxon>Betaproteobacteria</taxon>
        <taxon>Burkholderiales</taxon>
        <taxon>Oxalobacteraceae</taxon>
        <taxon>Undibacterium</taxon>
    </lineage>
</organism>
<keyword evidence="2" id="KW-1133">Transmembrane helix</keyword>
<dbReference type="Gene3D" id="1.25.40.10">
    <property type="entry name" value="Tetratricopeptide repeat domain"/>
    <property type="match status" value="1"/>
</dbReference>
<accession>A0ABR6YFB9</accession>
<keyword evidence="4" id="KW-1185">Reference proteome</keyword>
<dbReference type="InterPro" id="IPR011990">
    <property type="entry name" value="TPR-like_helical_dom_sf"/>
</dbReference>
<evidence type="ECO:0000256" key="1">
    <source>
        <dbReference type="SAM" id="MobiDB-lite"/>
    </source>
</evidence>
<feature type="region of interest" description="Disordered" evidence="1">
    <location>
        <begin position="32"/>
        <end position="51"/>
    </location>
</feature>
<dbReference type="Proteomes" id="UP000624279">
    <property type="component" value="Unassembled WGS sequence"/>
</dbReference>
<dbReference type="SUPFAM" id="SSF81901">
    <property type="entry name" value="HCP-like"/>
    <property type="match status" value="1"/>
</dbReference>
<comment type="caution">
    <text evidence="3">The sequence shown here is derived from an EMBL/GenBank/DDBJ whole genome shotgun (WGS) entry which is preliminary data.</text>
</comment>
<protein>
    <recommendedName>
        <fullName evidence="5">Sel1 repeat-containing protein</fullName>
    </recommendedName>
</protein>
<evidence type="ECO:0000256" key="2">
    <source>
        <dbReference type="SAM" id="Phobius"/>
    </source>
</evidence>
<feature type="compositionally biased region" description="Polar residues" evidence="1">
    <location>
        <begin position="36"/>
        <end position="51"/>
    </location>
</feature>